<evidence type="ECO:0000313" key="2">
    <source>
        <dbReference type="Proteomes" id="UP001143486"/>
    </source>
</evidence>
<proteinExistence type="predicted"/>
<accession>A0A9W6IQC3</accession>
<reference evidence="1" key="1">
    <citation type="journal article" date="2014" name="Int. J. Syst. Evol. Microbiol.">
        <title>Complete genome sequence of Corynebacterium casei LMG S-19264T (=DSM 44701T), isolated from a smear-ripened cheese.</title>
        <authorList>
            <consortium name="US DOE Joint Genome Institute (JGI-PGF)"/>
            <person name="Walter F."/>
            <person name="Albersmeier A."/>
            <person name="Kalinowski J."/>
            <person name="Ruckert C."/>
        </authorList>
    </citation>
    <scope>NUCLEOTIDE SEQUENCE</scope>
    <source>
        <strain evidence="1">VKM B-1513</strain>
    </source>
</reference>
<keyword evidence="2" id="KW-1185">Reference proteome</keyword>
<evidence type="ECO:0000313" key="1">
    <source>
        <dbReference type="EMBL" id="GLK53166.1"/>
    </source>
</evidence>
<dbReference type="AlphaFoldDB" id="A0A9W6IQC3"/>
<dbReference type="EMBL" id="BSFE01000008">
    <property type="protein sequence ID" value="GLK53166.1"/>
    <property type="molecule type" value="Genomic_DNA"/>
</dbReference>
<protein>
    <submittedName>
        <fullName evidence="1">Uncharacterized protein</fullName>
    </submittedName>
</protein>
<comment type="caution">
    <text evidence="1">The sequence shown here is derived from an EMBL/GenBank/DDBJ whole genome shotgun (WGS) entry which is preliminary data.</text>
</comment>
<reference evidence="1" key="2">
    <citation type="submission" date="2023-01" db="EMBL/GenBank/DDBJ databases">
        <authorList>
            <person name="Sun Q."/>
            <person name="Evtushenko L."/>
        </authorList>
    </citation>
    <scope>NUCLEOTIDE SEQUENCE</scope>
    <source>
        <strain evidence="1">VKM B-1513</strain>
    </source>
</reference>
<organism evidence="1 2">
    <name type="scientific">Maricaulis virginensis</name>
    <dbReference type="NCBI Taxonomy" id="144022"/>
    <lineage>
        <taxon>Bacteria</taxon>
        <taxon>Pseudomonadati</taxon>
        <taxon>Pseudomonadota</taxon>
        <taxon>Alphaproteobacteria</taxon>
        <taxon>Maricaulales</taxon>
        <taxon>Maricaulaceae</taxon>
        <taxon>Maricaulis</taxon>
    </lineage>
</organism>
<dbReference type="RefSeq" id="WP_271187523.1">
    <property type="nucleotide sequence ID" value="NZ_BSFE01000008.1"/>
</dbReference>
<name>A0A9W6IQC3_9PROT</name>
<gene>
    <name evidence="1" type="ORF">GCM10017621_26740</name>
</gene>
<sequence length="94" mass="10535">MTEEEMRAQIAALEDSLDALPPLAQAGVRTRMTDLQQKIDLIGYAQLADAYLTLDLPDRTAFKEAVEKAGKAQAQYTERLTWLDKALELLDKIL</sequence>
<dbReference type="Proteomes" id="UP001143486">
    <property type="component" value="Unassembled WGS sequence"/>
</dbReference>